<feature type="region of interest" description="Disordered" evidence="1">
    <location>
        <begin position="1"/>
        <end position="102"/>
    </location>
</feature>
<dbReference type="PANTHER" id="PTHR12412:SF2">
    <property type="entry name" value="NUCLEAR CAP-BINDING PROTEIN SUBUNIT 1"/>
    <property type="match status" value="1"/>
</dbReference>
<feature type="compositionally biased region" description="Acidic residues" evidence="1">
    <location>
        <begin position="425"/>
        <end position="443"/>
    </location>
</feature>
<feature type="domain" description="MIF4G-like type 1" evidence="2">
    <location>
        <begin position="623"/>
        <end position="737"/>
    </location>
</feature>
<evidence type="ECO:0000313" key="3">
    <source>
        <dbReference type="EMBL" id="GFH59315.1"/>
    </source>
</evidence>
<feature type="compositionally biased region" description="Gly residues" evidence="1">
    <location>
        <begin position="72"/>
        <end position="82"/>
    </location>
</feature>
<dbReference type="Proteomes" id="UP001054902">
    <property type="component" value="Unassembled WGS sequence"/>
</dbReference>
<feature type="region of interest" description="Disordered" evidence="1">
    <location>
        <begin position="419"/>
        <end position="443"/>
    </location>
</feature>
<dbReference type="Pfam" id="PF09088">
    <property type="entry name" value="MIF4G_like"/>
    <property type="match status" value="1"/>
</dbReference>
<dbReference type="Gene3D" id="1.25.40.180">
    <property type="match status" value="2"/>
</dbReference>
<dbReference type="GO" id="GO:0005846">
    <property type="term" value="C:nuclear cap binding complex"/>
    <property type="evidence" value="ECO:0007669"/>
    <property type="project" value="InterPro"/>
</dbReference>
<dbReference type="InterPro" id="IPR027159">
    <property type="entry name" value="CBP80"/>
</dbReference>
<reference evidence="3 4" key="1">
    <citation type="journal article" date="2021" name="Sci. Rep.">
        <title>The genome of the diatom Chaetoceros tenuissimus carries an ancient integrated fragment of an extant virus.</title>
        <authorList>
            <person name="Hongo Y."/>
            <person name="Kimura K."/>
            <person name="Takaki Y."/>
            <person name="Yoshida Y."/>
            <person name="Baba S."/>
            <person name="Kobayashi G."/>
            <person name="Nagasaki K."/>
            <person name="Hano T."/>
            <person name="Tomaru Y."/>
        </authorList>
    </citation>
    <scope>NUCLEOTIDE SEQUENCE [LARGE SCALE GENOMIC DNA]</scope>
    <source>
        <strain evidence="3 4">NIES-3715</strain>
    </source>
</reference>
<feature type="compositionally biased region" description="Basic residues" evidence="1">
    <location>
        <begin position="38"/>
        <end position="55"/>
    </location>
</feature>
<keyword evidence="4" id="KW-1185">Reference proteome</keyword>
<proteinExistence type="predicted"/>
<name>A0AAD3HD87_9STRA</name>
<sequence length="1146" mass="127082">MDGQLSSSRHQGGGGDRGDRGDYRGDRGDRGHSYNRNYRGRGRGRGRYNNHRRGRGGYNRDRDDRRYHPYRRGGGGGGGGGGGRRHQGNRFESTPSTESVDQKTAALKTLTAMISKLGDLKSSAEAATGMGLENDGNMRGVVQALSKNIQDLVQVLCTPQNASIFLQYGSEQNDVKEEDGVKMEDISEVKAEEEVGPLSSLLCDCAATLPLQSPTYVGLTLGLEEFAPEASEETNNISYKGFAKRCLVMACLRLADDLDKTCGVVPLLTKESAEGNTNDASRVDNVNAFMRAKLMLRYIALLGRVGIVHSGEDNDSMGSSDNLSSLSLSDLLKLLIDAAEKARSTTDDSKIASISYNNVCILLSALVLSTLPYAMQVLSKDFVDSLLQKVETIIDGYSSPFTPGKGIMSLLLEKPQKEDFKISTGDDDEEGDDEEEEDDDEEEAVCADTFQDLVRSVRKIVKDYYTGHSQSKFELLSDAPWLGLKSKPNTNGGMDEDGDVDVLNFSGEKLYIDIPPSCHLFRHLLGSSESSISETPVTLLCPSTTGIVFGRLSIFDPPPEEDDDEFEARNPSIDSYVKNFSLLDRFLLSEAVRDCLICHRAVVSETGVSRGSAKDAAEQILAISELFTIQSDNDTTGVECGIVETVLSMIIQCQGGFEAKSTLGHIYLYRVLIELAKLQPERIPQSLAFAISDLFEDFIPSLSPIAKENFSKWFSYHLTNTDYQWPHSYWNAWTPYAINSLEGQRNSRGEFIIKSIENMALFVSDPGSIVSSCLPVQSQLADCVVKKVEDARNESSFTSAIEIIEKDVTERMWKNCEETEDIEKYLTGDEISETISGSMDDIDNSSSSDIDKMWWRVGLVVRSILSPAKEHHQYLFNRNNNKTSIEMDDSEDTDPKTDLVTDITEYIKRYKSAIKLTLAKDREGLEENIDLHGENKGDSKELSLQGQSYIISQTYSLTKFFDPIFISCLEIFLKEDIVSAKAVLFWILGSDVADILDIWWKYASIAVNVGLEDLLSDKVTTEDQPEISMIIDTGRDDEDGSGSTPDSRRIQKATDFVSPLIEYVGERVSALIQQHRGGDKFLTHMEADLKEGLKHFIRSVNSNIVKVLKNDFNVKETNELGGSELCVETSIAKLALQESIYQFLQR</sequence>
<dbReference type="PANTHER" id="PTHR12412">
    <property type="entry name" value="CAP BINDING PROTEIN"/>
    <property type="match status" value="1"/>
</dbReference>
<protein>
    <recommendedName>
        <fullName evidence="2">MIF4G-like type 1 domain-containing protein</fullName>
    </recommendedName>
</protein>
<feature type="compositionally biased region" description="Polar residues" evidence="1">
    <location>
        <begin position="1"/>
        <end position="10"/>
    </location>
</feature>
<evidence type="ECO:0000259" key="2">
    <source>
        <dbReference type="Pfam" id="PF09088"/>
    </source>
</evidence>
<feature type="compositionally biased region" description="Basic and acidic residues" evidence="1">
    <location>
        <begin position="58"/>
        <end position="67"/>
    </location>
</feature>
<dbReference type="InterPro" id="IPR016024">
    <property type="entry name" value="ARM-type_fold"/>
</dbReference>
<organism evidence="3 4">
    <name type="scientific">Chaetoceros tenuissimus</name>
    <dbReference type="NCBI Taxonomy" id="426638"/>
    <lineage>
        <taxon>Eukaryota</taxon>
        <taxon>Sar</taxon>
        <taxon>Stramenopiles</taxon>
        <taxon>Ochrophyta</taxon>
        <taxon>Bacillariophyta</taxon>
        <taxon>Coscinodiscophyceae</taxon>
        <taxon>Chaetocerotophycidae</taxon>
        <taxon>Chaetocerotales</taxon>
        <taxon>Chaetocerotaceae</taxon>
        <taxon>Chaetoceros</taxon>
    </lineage>
</organism>
<evidence type="ECO:0000256" key="1">
    <source>
        <dbReference type="SAM" id="MobiDB-lite"/>
    </source>
</evidence>
<dbReference type="AlphaFoldDB" id="A0AAD3HD87"/>
<dbReference type="EMBL" id="BLLK01000062">
    <property type="protein sequence ID" value="GFH59315.1"/>
    <property type="molecule type" value="Genomic_DNA"/>
</dbReference>
<dbReference type="GO" id="GO:0003729">
    <property type="term" value="F:mRNA binding"/>
    <property type="evidence" value="ECO:0007669"/>
    <property type="project" value="TreeGrafter"/>
</dbReference>
<accession>A0AAD3HD87</accession>
<comment type="caution">
    <text evidence="3">The sequence shown here is derived from an EMBL/GenBank/DDBJ whole genome shotgun (WGS) entry which is preliminary data.</text>
</comment>
<gene>
    <name evidence="3" type="ORF">CTEN210_15791</name>
</gene>
<dbReference type="GO" id="GO:0000339">
    <property type="term" value="F:RNA cap binding"/>
    <property type="evidence" value="ECO:0007669"/>
    <property type="project" value="InterPro"/>
</dbReference>
<dbReference type="InterPro" id="IPR015172">
    <property type="entry name" value="MIF4G-like_typ-1"/>
</dbReference>
<feature type="compositionally biased region" description="Basic and acidic residues" evidence="1">
    <location>
        <begin position="16"/>
        <end position="32"/>
    </location>
</feature>
<dbReference type="GO" id="GO:0000184">
    <property type="term" value="P:nuclear-transcribed mRNA catabolic process, nonsense-mediated decay"/>
    <property type="evidence" value="ECO:0007669"/>
    <property type="project" value="TreeGrafter"/>
</dbReference>
<dbReference type="GO" id="GO:0006406">
    <property type="term" value="P:mRNA export from nucleus"/>
    <property type="evidence" value="ECO:0007669"/>
    <property type="project" value="InterPro"/>
</dbReference>
<evidence type="ECO:0000313" key="4">
    <source>
        <dbReference type="Proteomes" id="UP001054902"/>
    </source>
</evidence>
<dbReference type="GO" id="GO:0005634">
    <property type="term" value="C:nucleus"/>
    <property type="evidence" value="ECO:0007669"/>
    <property type="project" value="TreeGrafter"/>
</dbReference>
<dbReference type="SUPFAM" id="SSF48371">
    <property type="entry name" value="ARM repeat"/>
    <property type="match status" value="1"/>
</dbReference>